<gene>
    <name evidence="1" type="ORF">DPX16_5339</name>
</gene>
<proteinExistence type="predicted"/>
<dbReference type="EMBL" id="RJVU01046797">
    <property type="protein sequence ID" value="ROL44145.1"/>
    <property type="molecule type" value="Genomic_DNA"/>
</dbReference>
<dbReference type="AlphaFoldDB" id="A0A3N0YD46"/>
<name>A0A3N0YD46_ANAGA</name>
<dbReference type="Proteomes" id="UP000281406">
    <property type="component" value="Unassembled WGS sequence"/>
</dbReference>
<comment type="caution">
    <text evidence="1">The sequence shown here is derived from an EMBL/GenBank/DDBJ whole genome shotgun (WGS) entry which is preliminary data.</text>
</comment>
<evidence type="ECO:0000313" key="2">
    <source>
        <dbReference type="Proteomes" id="UP000281406"/>
    </source>
</evidence>
<protein>
    <submittedName>
        <fullName evidence="1">Uncharacterized protein</fullName>
    </submittedName>
</protein>
<accession>A0A3N0YD46</accession>
<sequence length="91" mass="11033">MFYTAKYGFLDIVDADDVLTKEEQIYLLFNAKRKCERVIKSKHKITEMVQEWFEEHNNEFEVFTWPPNSPEHLWDVLNKQFRSMEAPPHNL</sequence>
<reference evidence="1 2" key="1">
    <citation type="submission" date="2018-10" db="EMBL/GenBank/DDBJ databases">
        <title>Genome assembly for a Yunnan-Guizhou Plateau 3E fish, Anabarilius grahami (Regan), and its evolutionary and genetic applications.</title>
        <authorList>
            <person name="Jiang W."/>
        </authorList>
    </citation>
    <scope>NUCLEOTIDE SEQUENCE [LARGE SCALE GENOMIC DNA]</scope>
    <source>
        <strain evidence="1">AG-KIZ</strain>
        <tissue evidence="1">Muscle</tissue>
    </source>
</reference>
<organism evidence="1 2">
    <name type="scientific">Anabarilius grahami</name>
    <name type="common">Kanglang fish</name>
    <name type="synonym">Barilius grahami</name>
    <dbReference type="NCBI Taxonomy" id="495550"/>
    <lineage>
        <taxon>Eukaryota</taxon>
        <taxon>Metazoa</taxon>
        <taxon>Chordata</taxon>
        <taxon>Craniata</taxon>
        <taxon>Vertebrata</taxon>
        <taxon>Euteleostomi</taxon>
        <taxon>Actinopterygii</taxon>
        <taxon>Neopterygii</taxon>
        <taxon>Teleostei</taxon>
        <taxon>Ostariophysi</taxon>
        <taxon>Cypriniformes</taxon>
        <taxon>Xenocyprididae</taxon>
        <taxon>Xenocypridinae</taxon>
        <taxon>Xenocypridinae incertae sedis</taxon>
        <taxon>Anabarilius</taxon>
    </lineage>
</organism>
<dbReference type="OrthoDB" id="9950666at2759"/>
<evidence type="ECO:0000313" key="1">
    <source>
        <dbReference type="EMBL" id="ROL44145.1"/>
    </source>
</evidence>
<keyword evidence="2" id="KW-1185">Reference proteome</keyword>